<evidence type="ECO:0000313" key="2">
    <source>
        <dbReference type="Proteomes" id="UP000828390"/>
    </source>
</evidence>
<proteinExistence type="predicted"/>
<sequence length="206" mass="23945">MRNLTGSIVSRIVEVEDRVRNKEVQLESENINVSNCYWDARDVNTPSSSRTHTDTEDCVGSIHKRPNTESHTELTGEHIPVRVTIRNDDADTRSAGDFRRVETRRGKRFCVLKLSSRVNTGVLKTELEQKEPHVRFMRVYPLRKNHRKVLLKITLTSNDQAELVLTNNFWPDYVKCVPWMSRYAQRKHPSTRATREQVSRYSNGGH</sequence>
<protein>
    <submittedName>
        <fullName evidence="1">Uncharacterized protein</fullName>
    </submittedName>
</protein>
<dbReference type="AlphaFoldDB" id="A0A9D4JAD8"/>
<gene>
    <name evidence="1" type="ORF">DPMN_134068</name>
</gene>
<comment type="caution">
    <text evidence="1">The sequence shown here is derived from an EMBL/GenBank/DDBJ whole genome shotgun (WGS) entry which is preliminary data.</text>
</comment>
<reference evidence="1" key="1">
    <citation type="journal article" date="2019" name="bioRxiv">
        <title>The Genome of the Zebra Mussel, Dreissena polymorpha: A Resource for Invasive Species Research.</title>
        <authorList>
            <person name="McCartney M.A."/>
            <person name="Auch B."/>
            <person name="Kono T."/>
            <person name="Mallez S."/>
            <person name="Zhang Y."/>
            <person name="Obille A."/>
            <person name="Becker A."/>
            <person name="Abrahante J.E."/>
            <person name="Garbe J."/>
            <person name="Badalamenti J.P."/>
            <person name="Herman A."/>
            <person name="Mangelson H."/>
            <person name="Liachko I."/>
            <person name="Sullivan S."/>
            <person name="Sone E.D."/>
            <person name="Koren S."/>
            <person name="Silverstein K.A.T."/>
            <person name="Beckman K.B."/>
            <person name="Gohl D.M."/>
        </authorList>
    </citation>
    <scope>NUCLEOTIDE SEQUENCE</scope>
    <source>
        <strain evidence="1">Duluth1</strain>
        <tissue evidence="1">Whole animal</tissue>
    </source>
</reference>
<dbReference type="Proteomes" id="UP000828390">
    <property type="component" value="Unassembled WGS sequence"/>
</dbReference>
<evidence type="ECO:0000313" key="1">
    <source>
        <dbReference type="EMBL" id="KAH3805761.1"/>
    </source>
</evidence>
<name>A0A9D4JAD8_DREPO</name>
<reference evidence="1" key="2">
    <citation type="submission" date="2020-11" db="EMBL/GenBank/DDBJ databases">
        <authorList>
            <person name="McCartney M.A."/>
            <person name="Auch B."/>
            <person name="Kono T."/>
            <person name="Mallez S."/>
            <person name="Becker A."/>
            <person name="Gohl D.M."/>
            <person name="Silverstein K.A.T."/>
            <person name="Koren S."/>
            <person name="Bechman K.B."/>
            <person name="Herman A."/>
            <person name="Abrahante J.E."/>
            <person name="Garbe J."/>
        </authorList>
    </citation>
    <scope>NUCLEOTIDE SEQUENCE</scope>
    <source>
        <strain evidence="1">Duluth1</strain>
        <tissue evidence="1">Whole animal</tissue>
    </source>
</reference>
<organism evidence="1 2">
    <name type="scientific">Dreissena polymorpha</name>
    <name type="common">Zebra mussel</name>
    <name type="synonym">Mytilus polymorpha</name>
    <dbReference type="NCBI Taxonomy" id="45954"/>
    <lineage>
        <taxon>Eukaryota</taxon>
        <taxon>Metazoa</taxon>
        <taxon>Spiralia</taxon>
        <taxon>Lophotrochozoa</taxon>
        <taxon>Mollusca</taxon>
        <taxon>Bivalvia</taxon>
        <taxon>Autobranchia</taxon>
        <taxon>Heteroconchia</taxon>
        <taxon>Euheterodonta</taxon>
        <taxon>Imparidentia</taxon>
        <taxon>Neoheterodontei</taxon>
        <taxon>Myida</taxon>
        <taxon>Dreissenoidea</taxon>
        <taxon>Dreissenidae</taxon>
        <taxon>Dreissena</taxon>
    </lineage>
</organism>
<dbReference type="EMBL" id="JAIWYP010000006">
    <property type="protein sequence ID" value="KAH3805761.1"/>
    <property type="molecule type" value="Genomic_DNA"/>
</dbReference>
<keyword evidence="2" id="KW-1185">Reference proteome</keyword>
<accession>A0A9D4JAD8</accession>